<name>A0A9W8AU31_9FUNG</name>
<dbReference type="GO" id="GO:0003755">
    <property type="term" value="F:peptidyl-prolyl cis-trans isomerase activity"/>
    <property type="evidence" value="ECO:0007669"/>
    <property type="project" value="UniProtKB-KW"/>
</dbReference>
<dbReference type="CDD" id="cd21063">
    <property type="entry name" value="BTHB_FKBP25"/>
    <property type="match status" value="1"/>
</dbReference>
<protein>
    <recommendedName>
        <fullName evidence="2 6">peptidylprolyl isomerase</fullName>
        <ecNumber evidence="2 6">5.2.1.8</ecNumber>
    </recommendedName>
</protein>
<evidence type="ECO:0000313" key="9">
    <source>
        <dbReference type="EMBL" id="KAJ1969449.1"/>
    </source>
</evidence>
<evidence type="ECO:0000256" key="4">
    <source>
        <dbReference type="ARBA" id="ARBA00023110"/>
    </source>
</evidence>
<dbReference type="OrthoDB" id="1902587at2759"/>
<gene>
    <name evidence="9" type="primary">FKBP3</name>
    <name evidence="9" type="ORF">IWQ62_000616</name>
</gene>
<keyword evidence="10" id="KW-1185">Reference proteome</keyword>
<dbReference type="Gene3D" id="1.10.720.80">
    <property type="match status" value="1"/>
</dbReference>
<dbReference type="InterPro" id="IPR046357">
    <property type="entry name" value="PPIase_dom_sf"/>
</dbReference>
<dbReference type="PANTHER" id="PTHR46493">
    <property type="entry name" value="PEPTIDYL-PROLYL CIS-TRANS ISOMERASE FKBP3"/>
    <property type="match status" value="1"/>
</dbReference>
<dbReference type="EC" id="5.2.1.8" evidence="2 6"/>
<dbReference type="InterPro" id="IPR001179">
    <property type="entry name" value="PPIase_FKBP_dom"/>
</dbReference>
<evidence type="ECO:0000256" key="1">
    <source>
        <dbReference type="ARBA" id="ARBA00000971"/>
    </source>
</evidence>
<evidence type="ECO:0000256" key="5">
    <source>
        <dbReference type="ARBA" id="ARBA00023235"/>
    </source>
</evidence>
<sequence length="222" mass="24598">MSVSPPWTAEELKTDKVSKKALITFIQEHGNNEFLTQQKCGGKLQNIVKNSKREDIEAVYNALFESKMFRQPGDTPLAELQASNRAQSQAKPKVVQQEAEPTTAAETGPVKYKKDILAKGDKKRFPRKGDTVACFYSGQLENGKVFDSNMPKGRKKGNPLRFKVGLGRVIRGWDEALLTMSTGEKAKLTIEPEWAYGKKGLADAGIPPNATLIFEVELVTIE</sequence>
<comment type="caution">
    <text evidence="9">The sequence shown here is derived from an EMBL/GenBank/DDBJ whole genome shotgun (WGS) entry which is preliminary data.</text>
</comment>
<dbReference type="InterPro" id="IPR043368">
    <property type="entry name" value="FKBP3"/>
</dbReference>
<dbReference type="PANTHER" id="PTHR46493:SF1">
    <property type="entry name" value="PEPTIDYL-PROLYL CIS-TRANS ISOMERASE FKBP3"/>
    <property type="match status" value="1"/>
</dbReference>
<dbReference type="EMBL" id="JANBPY010000058">
    <property type="protein sequence ID" value="KAJ1969449.1"/>
    <property type="molecule type" value="Genomic_DNA"/>
</dbReference>
<proteinExistence type="predicted"/>
<dbReference type="Pfam" id="PF00254">
    <property type="entry name" value="FKBP_C"/>
    <property type="match status" value="1"/>
</dbReference>
<dbReference type="Gene3D" id="3.10.50.40">
    <property type="match status" value="1"/>
</dbReference>
<evidence type="ECO:0000313" key="10">
    <source>
        <dbReference type="Proteomes" id="UP001150925"/>
    </source>
</evidence>
<reference evidence="9" key="1">
    <citation type="submission" date="2022-07" db="EMBL/GenBank/DDBJ databases">
        <title>Phylogenomic reconstructions and comparative analyses of Kickxellomycotina fungi.</title>
        <authorList>
            <person name="Reynolds N.K."/>
            <person name="Stajich J.E."/>
            <person name="Barry K."/>
            <person name="Grigoriev I.V."/>
            <person name="Crous P."/>
            <person name="Smith M.E."/>
        </authorList>
    </citation>
    <scope>NUCLEOTIDE SEQUENCE</scope>
    <source>
        <strain evidence="9">RSA 1196</strain>
    </source>
</reference>
<organism evidence="9 10">
    <name type="scientific">Dispira parvispora</name>
    <dbReference type="NCBI Taxonomy" id="1520584"/>
    <lineage>
        <taxon>Eukaryota</taxon>
        <taxon>Fungi</taxon>
        <taxon>Fungi incertae sedis</taxon>
        <taxon>Zoopagomycota</taxon>
        <taxon>Kickxellomycotina</taxon>
        <taxon>Dimargaritomycetes</taxon>
        <taxon>Dimargaritales</taxon>
        <taxon>Dimargaritaceae</taxon>
        <taxon>Dispira</taxon>
    </lineage>
</organism>
<dbReference type="Pfam" id="PF18410">
    <property type="entry name" value="BTHB"/>
    <property type="match status" value="1"/>
</dbReference>
<dbReference type="PROSITE" id="PS50059">
    <property type="entry name" value="FKBP_PPIASE"/>
    <property type="match status" value="1"/>
</dbReference>
<comment type="catalytic activity">
    <reaction evidence="1 6">
        <text>[protein]-peptidylproline (omega=180) = [protein]-peptidylproline (omega=0)</text>
        <dbReference type="Rhea" id="RHEA:16237"/>
        <dbReference type="Rhea" id="RHEA-COMP:10747"/>
        <dbReference type="Rhea" id="RHEA-COMP:10748"/>
        <dbReference type="ChEBI" id="CHEBI:83833"/>
        <dbReference type="ChEBI" id="CHEBI:83834"/>
        <dbReference type="EC" id="5.2.1.8"/>
    </reaction>
</comment>
<feature type="region of interest" description="Disordered" evidence="7">
    <location>
        <begin position="86"/>
        <end position="107"/>
    </location>
</feature>
<dbReference type="Proteomes" id="UP001150925">
    <property type="component" value="Unassembled WGS sequence"/>
</dbReference>
<evidence type="ECO:0000259" key="8">
    <source>
        <dbReference type="PROSITE" id="PS50059"/>
    </source>
</evidence>
<evidence type="ECO:0000256" key="7">
    <source>
        <dbReference type="SAM" id="MobiDB-lite"/>
    </source>
</evidence>
<feature type="domain" description="PPIase FKBP-type" evidence="8">
    <location>
        <begin position="129"/>
        <end position="222"/>
    </location>
</feature>
<accession>A0A9W8AU31</accession>
<dbReference type="FunFam" id="3.10.50.40:FF:000006">
    <property type="entry name" value="Peptidyl-prolyl cis-trans isomerase"/>
    <property type="match status" value="1"/>
</dbReference>
<keyword evidence="5 6" id="KW-0413">Isomerase</keyword>
<evidence type="ECO:0000256" key="2">
    <source>
        <dbReference type="ARBA" id="ARBA00013194"/>
    </source>
</evidence>
<dbReference type="SUPFAM" id="SSF54534">
    <property type="entry name" value="FKBP-like"/>
    <property type="match status" value="1"/>
</dbReference>
<dbReference type="AlphaFoldDB" id="A0A9W8AU31"/>
<evidence type="ECO:0000256" key="6">
    <source>
        <dbReference type="PROSITE-ProRule" id="PRU00277"/>
    </source>
</evidence>
<keyword evidence="4 6" id="KW-0697">Rotamase</keyword>
<keyword evidence="3" id="KW-0597">Phosphoprotein</keyword>
<evidence type="ECO:0000256" key="3">
    <source>
        <dbReference type="ARBA" id="ARBA00022553"/>
    </source>
</evidence>
<dbReference type="InterPro" id="IPR041200">
    <property type="entry name" value="FKBP3_BTHB"/>
</dbReference>